<proteinExistence type="predicted"/>
<gene>
    <name evidence="1" type="ORF">MRB53_016149</name>
</gene>
<accession>A0ACC2M1D9</accession>
<organism evidence="1 2">
    <name type="scientific">Persea americana</name>
    <name type="common">Avocado</name>
    <dbReference type="NCBI Taxonomy" id="3435"/>
    <lineage>
        <taxon>Eukaryota</taxon>
        <taxon>Viridiplantae</taxon>
        <taxon>Streptophyta</taxon>
        <taxon>Embryophyta</taxon>
        <taxon>Tracheophyta</taxon>
        <taxon>Spermatophyta</taxon>
        <taxon>Magnoliopsida</taxon>
        <taxon>Magnoliidae</taxon>
        <taxon>Laurales</taxon>
        <taxon>Lauraceae</taxon>
        <taxon>Persea</taxon>
    </lineage>
</organism>
<reference evidence="1 2" key="1">
    <citation type="journal article" date="2022" name="Hortic Res">
        <title>A haplotype resolved chromosomal level avocado genome allows analysis of novel avocado genes.</title>
        <authorList>
            <person name="Nath O."/>
            <person name="Fletcher S.J."/>
            <person name="Hayward A."/>
            <person name="Shaw L.M."/>
            <person name="Masouleh A.K."/>
            <person name="Furtado A."/>
            <person name="Henry R.J."/>
            <person name="Mitter N."/>
        </authorList>
    </citation>
    <scope>NUCLEOTIDE SEQUENCE [LARGE SCALE GENOMIC DNA]</scope>
    <source>
        <strain evidence="2">cv. Hass</strain>
    </source>
</reference>
<evidence type="ECO:0000313" key="2">
    <source>
        <dbReference type="Proteomes" id="UP001234297"/>
    </source>
</evidence>
<evidence type="ECO:0000313" key="1">
    <source>
        <dbReference type="EMBL" id="KAJ8639455.1"/>
    </source>
</evidence>
<sequence>MVGRVKGNPRKMIIPPRLSPYVLGPRSKRPRPNPQYSLTPEEDMILDKFWNGYYKKVPELDQICSRVSTKNLRQCLRKLGSIPMYVAIMDSNIIMDCWFEILEAKVPTTHFFPSSLAHWEQNNLTDYYCIAFGKERLRDLDNDADWEYIRHFVLFITKCFSQLGWDDPAHWPTVPHAYPKQDNEDDYGVFVMAYTEHLVLDRRMQFIQSNM</sequence>
<name>A0ACC2M1D9_PERAE</name>
<comment type="caution">
    <text evidence="1">The sequence shown here is derived from an EMBL/GenBank/DDBJ whole genome shotgun (WGS) entry which is preliminary data.</text>
</comment>
<protein>
    <submittedName>
        <fullName evidence="1">Uncharacterized protein</fullName>
    </submittedName>
</protein>
<dbReference type="EMBL" id="CM056813">
    <property type="protein sequence ID" value="KAJ8639455.1"/>
    <property type="molecule type" value="Genomic_DNA"/>
</dbReference>
<dbReference type="Proteomes" id="UP001234297">
    <property type="component" value="Chromosome 5"/>
</dbReference>
<keyword evidence="2" id="KW-1185">Reference proteome</keyword>